<feature type="compositionally biased region" description="Acidic residues" evidence="1">
    <location>
        <begin position="35"/>
        <end position="45"/>
    </location>
</feature>
<dbReference type="EMBL" id="ML978720">
    <property type="protein sequence ID" value="KAF2087447.1"/>
    <property type="molecule type" value="Genomic_DNA"/>
</dbReference>
<proteinExistence type="predicted"/>
<organism evidence="2 3">
    <name type="scientific">Saccharata proteae CBS 121410</name>
    <dbReference type="NCBI Taxonomy" id="1314787"/>
    <lineage>
        <taxon>Eukaryota</taxon>
        <taxon>Fungi</taxon>
        <taxon>Dikarya</taxon>
        <taxon>Ascomycota</taxon>
        <taxon>Pezizomycotina</taxon>
        <taxon>Dothideomycetes</taxon>
        <taxon>Dothideomycetes incertae sedis</taxon>
        <taxon>Botryosphaeriales</taxon>
        <taxon>Saccharataceae</taxon>
        <taxon>Saccharata</taxon>
    </lineage>
</organism>
<evidence type="ECO:0000313" key="3">
    <source>
        <dbReference type="Proteomes" id="UP000799776"/>
    </source>
</evidence>
<keyword evidence="3" id="KW-1185">Reference proteome</keyword>
<comment type="caution">
    <text evidence="2">The sequence shown here is derived from an EMBL/GenBank/DDBJ whole genome shotgun (WGS) entry which is preliminary data.</text>
</comment>
<accession>A0A9P4HVZ8</accession>
<sequence length="160" mass="17214">MSDSGTRSLAVGLSAGSKREGRKKGSEAGKVKEEDAGEGEGEEEQKSEKRKKSPGGGGGGGLAGHCQRCTVFYFLTQPWPLLPWRRLCTLPSQTTVHHRARGPISFAQTQAAGCRGQAQYCYCSSRCMLDHGRQLGQWTSPVPAFLAGFISQASPAETRR</sequence>
<dbReference type="AlphaFoldDB" id="A0A9P4HVZ8"/>
<evidence type="ECO:0000256" key="1">
    <source>
        <dbReference type="SAM" id="MobiDB-lite"/>
    </source>
</evidence>
<reference evidence="2" key="1">
    <citation type="journal article" date="2020" name="Stud. Mycol.">
        <title>101 Dothideomycetes genomes: a test case for predicting lifestyles and emergence of pathogens.</title>
        <authorList>
            <person name="Haridas S."/>
            <person name="Albert R."/>
            <person name="Binder M."/>
            <person name="Bloem J."/>
            <person name="Labutti K."/>
            <person name="Salamov A."/>
            <person name="Andreopoulos B."/>
            <person name="Baker S."/>
            <person name="Barry K."/>
            <person name="Bills G."/>
            <person name="Bluhm B."/>
            <person name="Cannon C."/>
            <person name="Castanera R."/>
            <person name="Culley D."/>
            <person name="Daum C."/>
            <person name="Ezra D."/>
            <person name="Gonzalez J."/>
            <person name="Henrissat B."/>
            <person name="Kuo A."/>
            <person name="Liang C."/>
            <person name="Lipzen A."/>
            <person name="Lutzoni F."/>
            <person name="Magnuson J."/>
            <person name="Mondo S."/>
            <person name="Nolan M."/>
            <person name="Ohm R."/>
            <person name="Pangilinan J."/>
            <person name="Park H.-J."/>
            <person name="Ramirez L."/>
            <person name="Alfaro M."/>
            <person name="Sun H."/>
            <person name="Tritt A."/>
            <person name="Yoshinaga Y."/>
            <person name="Zwiers L.-H."/>
            <person name="Turgeon B."/>
            <person name="Goodwin S."/>
            <person name="Spatafora J."/>
            <person name="Crous P."/>
            <person name="Grigoriev I."/>
        </authorList>
    </citation>
    <scope>NUCLEOTIDE SEQUENCE</scope>
    <source>
        <strain evidence="2">CBS 121410</strain>
    </source>
</reference>
<feature type="region of interest" description="Disordered" evidence="1">
    <location>
        <begin position="1"/>
        <end position="61"/>
    </location>
</feature>
<gene>
    <name evidence="2" type="ORF">K490DRAFT_57051</name>
</gene>
<dbReference type="Proteomes" id="UP000799776">
    <property type="component" value="Unassembled WGS sequence"/>
</dbReference>
<feature type="compositionally biased region" description="Basic and acidic residues" evidence="1">
    <location>
        <begin position="17"/>
        <end position="34"/>
    </location>
</feature>
<name>A0A9P4HVZ8_9PEZI</name>
<evidence type="ECO:0000313" key="2">
    <source>
        <dbReference type="EMBL" id="KAF2087447.1"/>
    </source>
</evidence>
<protein>
    <submittedName>
        <fullName evidence="2">Uncharacterized protein</fullName>
    </submittedName>
</protein>